<organism evidence="2 3">
    <name type="scientific">Vitis vinifera</name>
    <name type="common">Grape</name>
    <dbReference type="NCBI Taxonomy" id="29760"/>
    <lineage>
        <taxon>Eukaryota</taxon>
        <taxon>Viridiplantae</taxon>
        <taxon>Streptophyta</taxon>
        <taxon>Embryophyta</taxon>
        <taxon>Tracheophyta</taxon>
        <taxon>Spermatophyta</taxon>
        <taxon>Magnoliopsida</taxon>
        <taxon>eudicotyledons</taxon>
        <taxon>Gunneridae</taxon>
        <taxon>Pentapetalae</taxon>
        <taxon>rosids</taxon>
        <taxon>Vitales</taxon>
        <taxon>Vitaceae</taxon>
        <taxon>Viteae</taxon>
        <taxon>Vitis</taxon>
    </lineage>
</organism>
<gene>
    <name evidence="2" type="ORF">CK203_033964</name>
</gene>
<dbReference type="Proteomes" id="UP000288805">
    <property type="component" value="Unassembled WGS sequence"/>
</dbReference>
<feature type="transmembrane region" description="Helical" evidence="1">
    <location>
        <begin position="57"/>
        <end position="76"/>
    </location>
</feature>
<evidence type="ECO:0000313" key="2">
    <source>
        <dbReference type="EMBL" id="RVW87941.1"/>
    </source>
</evidence>
<reference evidence="2 3" key="1">
    <citation type="journal article" date="2018" name="PLoS Genet.">
        <title>Population sequencing reveals clonal diversity and ancestral inbreeding in the grapevine cultivar Chardonnay.</title>
        <authorList>
            <person name="Roach M.J."/>
            <person name="Johnson D.L."/>
            <person name="Bohlmann J."/>
            <person name="van Vuuren H.J."/>
            <person name="Jones S.J."/>
            <person name="Pretorius I.S."/>
            <person name="Schmidt S.A."/>
            <person name="Borneman A.R."/>
        </authorList>
    </citation>
    <scope>NUCLEOTIDE SEQUENCE [LARGE SCALE GENOMIC DNA]</scope>
    <source>
        <strain evidence="3">cv. Chardonnay</strain>
        <tissue evidence="2">Leaf</tissue>
    </source>
</reference>
<dbReference type="EMBL" id="QGNW01000178">
    <property type="protein sequence ID" value="RVW87941.1"/>
    <property type="molecule type" value="Genomic_DNA"/>
</dbReference>
<sequence length="110" mass="11956">MKLSSTLLLRISKSMKLKTEESETGSIDDMQEQPSIAIHGAQSAGKVGRWSMVAQKLLVICLLYDAGIFMVVALVGQYDMGMLLPFSVLGRQLVACVSSALFHIPECILP</sequence>
<name>A0A438HTZ2_VITVI</name>
<evidence type="ECO:0000313" key="3">
    <source>
        <dbReference type="Proteomes" id="UP000288805"/>
    </source>
</evidence>
<protein>
    <submittedName>
        <fullName evidence="2">Uncharacterized protein</fullName>
    </submittedName>
</protein>
<keyword evidence="1" id="KW-0812">Transmembrane</keyword>
<dbReference type="AlphaFoldDB" id="A0A438HTZ2"/>
<accession>A0A438HTZ2</accession>
<keyword evidence="1" id="KW-0472">Membrane</keyword>
<keyword evidence="1" id="KW-1133">Transmembrane helix</keyword>
<proteinExistence type="predicted"/>
<comment type="caution">
    <text evidence="2">The sequence shown here is derived from an EMBL/GenBank/DDBJ whole genome shotgun (WGS) entry which is preliminary data.</text>
</comment>
<evidence type="ECO:0000256" key="1">
    <source>
        <dbReference type="SAM" id="Phobius"/>
    </source>
</evidence>